<dbReference type="EMBL" id="CM039432">
    <property type="protein sequence ID" value="KAI4334098.1"/>
    <property type="molecule type" value="Genomic_DNA"/>
</dbReference>
<sequence>MDATVGPQESGCLLSSMPSDAMLDRTSAIGFICDLNDNILAPWPSTSYELDSSCNRTTKLPSLPTAISAQNGFLIENLLLSLFLSSLLYVRILH</sequence>
<organism evidence="1 2">
    <name type="scientific">Bauhinia variegata</name>
    <name type="common">Purple orchid tree</name>
    <name type="synonym">Phanera variegata</name>
    <dbReference type="NCBI Taxonomy" id="167791"/>
    <lineage>
        <taxon>Eukaryota</taxon>
        <taxon>Viridiplantae</taxon>
        <taxon>Streptophyta</taxon>
        <taxon>Embryophyta</taxon>
        <taxon>Tracheophyta</taxon>
        <taxon>Spermatophyta</taxon>
        <taxon>Magnoliopsida</taxon>
        <taxon>eudicotyledons</taxon>
        <taxon>Gunneridae</taxon>
        <taxon>Pentapetalae</taxon>
        <taxon>rosids</taxon>
        <taxon>fabids</taxon>
        <taxon>Fabales</taxon>
        <taxon>Fabaceae</taxon>
        <taxon>Cercidoideae</taxon>
        <taxon>Cercideae</taxon>
        <taxon>Bauhiniinae</taxon>
        <taxon>Bauhinia</taxon>
    </lineage>
</organism>
<gene>
    <name evidence="1" type="ORF">L6164_018830</name>
</gene>
<accession>A0ACB9NDI9</accession>
<reference evidence="1 2" key="1">
    <citation type="journal article" date="2022" name="DNA Res.">
        <title>Chromosomal-level genome assembly of the orchid tree Bauhinia variegata (Leguminosae; Cercidoideae) supports the allotetraploid origin hypothesis of Bauhinia.</title>
        <authorList>
            <person name="Zhong Y."/>
            <person name="Chen Y."/>
            <person name="Zheng D."/>
            <person name="Pang J."/>
            <person name="Liu Y."/>
            <person name="Luo S."/>
            <person name="Meng S."/>
            <person name="Qian L."/>
            <person name="Wei D."/>
            <person name="Dai S."/>
            <person name="Zhou R."/>
        </authorList>
    </citation>
    <scope>NUCLEOTIDE SEQUENCE [LARGE SCALE GENOMIC DNA]</scope>
    <source>
        <strain evidence="1">BV-YZ2020</strain>
    </source>
</reference>
<proteinExistence type="predicted"/>
<dbReference type="Proteomes" id="UP000828941">
    <property type="component" value="Chromosome 7"/>
</dbReference>
<evidence type="ECO:0000313" key="2">
    <source>
        <dbReference type="Proteomes" id="UP000828941"/>
    </source>
</evidence>
<keyword evidence="2" id="KW-1185">Reference proteome</keyword>
<comment type="caution">
    <text evidence="1">The sequence shown here is derived from an EMBL/GenBank/DDBJ whole genome shotgun (WGS) entry which is preliminary data.</text>
</comment>
<protein>
    <submittedName>
        <fullName evidence="1">Uncharacterized protein</fullName>
    </submittedName>
</protein>
<evidence type="ECO:0000313" key="1">
    <source>
        <dbReference type="EMBL" id="KAI4334098.1"/>
    </source>
</evidence>
<name>A0ACB9NDI9_BAUVA</name>